<dbReference type="RefSeq" id="WP_289231235.1">
    <property type="nucleotide sequence ID" value="NZ_AP027735.1"/>
</dbReference>
<gene>
    <name evidence="1" type="ORF">GCM10025872_26930</name>
</gene>
<dbReference type="EMBL" id="AP027735">
    <property type="protein sequence ID" value="BDZ59036.1"/>
    <property type="molecule type" value="Genomic_DNA"/>
</dbReference>
<sequence length="360" mass="39676">MSRTSEAGLAFPADLDAWRRWARTRRPVERAVRAAKQRLRPMPYVAPTLHLPPAGEGGVETLVVLDVLSPSCRAAVLDPVAHLDPARTALLAPVPLDSADLPAQWEPRSWSAETVLPGVQQVLTLGTFNALADQVVAWARPRGARHVVVQHGLLTRWVPPLADGDHLLAWSEADAAYWTAGRASITSEVVGSQLLALAGREPKVPLKSDRAVMLGQLHGVELNRREALRTYLRFGRSERVDYRPHPNERDLASRAAHRVMRRAGVRFADEPGSLLDLGRPVVSIFSTGTLEAAQRGLPAWVAHTDSPPWVEDLWERYGLRRWGRTPLPLGPTRPSSRLPLWPPALRLQAVEASTTHLPFG</sequence>
<reference evidence="1" key="2">
    <citation type="submission" date="2023-02" db="EMBL/GenBank/DDBJ databases">
        <authorList>
            <person name="Sun Q."/>
            <person name="Mori K."/>
        </authorList>
    </citation>
    <scope>NUCLEOTIDE SEQUENCE</scope>
    <source>
        <strain evidence="1">NBRC 110608</strain>
    </source>
</reference>
<accession>A0ABM8HDH6</accession>
<protein>
    <recommendedName>
        <fullName evidence="2">RNA-binding protein</fullName>
    </recommendedName>
</protein>
<name>A0ABM8HDH6_9MICO</name>
<proteinExistence type="predicted"/>
<reference evidence="1" key="1">
    <citation type="journal article" date="2014" name="Int. J. Syst. Evol. Microbiol.">
        <title>Complete genome of a new Firmicutes species belonging to the dominant human colonic microbiota ('Ruminococcus bicirculans') reveals two chromosomes and a selective capacity to utilize plant glucans.</title>
        <authorList>
            <consortium name="NISC Comparative Sequencing Program"/>
            <person name="Wegmann U."/>
            <person name="Louis P."/>
            <person name="Goesmann A."/>
            <person name="Henrissat B."/>
            <person name="Duncan S.H."/>
            <person name="Flint H.J."/>
        </authorList>
    </citation>
    <scope>NUCLEOTIDE SEQUENCE</scope>
    <source>
        <strain evidence="1">NBRC 110608</strain>
    </source>
</reference>
<organism evidence="1">
    <name type="scientific">Barrientosiimonas endolithica</name>
    <dbReference type="NCBI Taxonomy" id="1535208"/>
    <lineage>
        <taxon>Bacteria</taxon>
        <taxon>Bacillati</taxon>
        <taxon>Actinomycetota</taxon>
        <taxon>Actinomycetes</taxon>
        <taxon>Micrococcales</taxon>
        <taxon>Dermacoccaceae</taxon>
        <taxon>Barrientosiimonas</taxon>
    </lineage>
</organism>
<evidence type="ECO:0008006" key="2">
    <source>
        <dbReference type="Google" id="ProtNLM"/>
    </source>
</evidence>
<evidence type="ECO:0000313" key="1">
    <source>
        <dbReference type="EMBL" id="BDZ59036.1"/>
    </source>
</evidence>